<gene>
    <name evidence="3" type="ORF">KUA55_01860</name>
</gene>
<evidence type="ECO:0000256" key="1">
    <source>
        <dbReference type="ARBA" id="ARBA00022679"/>
    </source>
</evidence>
<dbReference type="InterPro" id="IPR035107">
    <property type="entry name" value="tRNA_thiolation_TtcA_Ctu1"/>
</dbReference>
<name>A0ABS6T928_9ENTE</name>
<dbReference type="PANTHER" id="PTHR43686">
    <property type="entry name" value="SULFURTRANSFERASE-RELATED"/>
    <property type="match status" value="1"/>
</dbReference>
<evidence type="ECO:0000313" key="3">
    <source>
        <dbReference type="EMBL" id="MBV7389409.1"/>
    </source>
</evidence>
<comment type="caution">
    <text evidence="3">The sequence shown here is derived from an EMBL/GenBank/DDBJ whole genome shotgun (WGS) entry which is preliminary data.</text>
</comment>
<dbReference type="CDD" id="cd24138">
    <property type="entry name" value="TtcA-like"/>
    <property type="match status" value="1"/>
</dbReference>
<dbReference type="InterPro" id="IPR011063">
    <property type="entry name" value="TilS/TtcA_N"/>
</dbReference>
<accession>A0ABS6T928</accession>
<reference evidence="3 4" key="1">
    <citation type="submission" date="2021-06" db="EMBL/GenBank/DDBJ databases">
        <title>Enterococcus alishanensis sp. nov., a novel lactic acid bacterium isolated from fresh coffee beans.</title>
        <authorList>
            <person name="Chen Y.-S."/>
        </authorList>
    </citation>
    <scope>NUCLEOTIDE SEQUENCE [LARGE SCALE GENOMIC DNA]</scope>
    <source>
        <strain evidence="3 4">ALS3</strain>
    </source>
</reference>
<dbReference type="PIRSF" id="PIRSF004976">
    <property type="entry name" value="ATPase_YdaO"/>
    <property type="match status" value="1"/>
</dbReference>
<feature type="domain" description="tRNA(Ile)-lysidine/2-thiocytidine synthase N-terminal" evidence="2">
    <location>
        <begin position="30"/>
        <end position="211"/>
    </location>
</feature>
<dbReference type="Proteomes" id="UP000774130">
    <property type="component" value="Unassembled WGS sequence"/>
</dbReference>
<dbReference type="PANTHER" id="PTHR43686:SF1">
    <property type="entry name" value="AMINOTRAN_5 DOMAIN-CONTAINING PROTEIN"/>
    <property type="match status" value="1"/>
</dbReference>
<dbReference type="EMBL" id="JAHUZB010000001">
    <property type="protein sequence ID" value="MBV7389409.1"/>
    <property type="molecule type" value="Genomic_DNA"/>
</dbReference>
<sequence>MSFSKKDNQIFFNPIRRGILNHEMIAAGDKVAVGLSGGKDSTSLFYFLDQIAKQNRLGFSFELVPISMDLGFEDFDISPLREFVADLGYELEVIPTDIAKIVFDIRAEKSPCSLCAKLRRGILYRRAAELGCKKVALGHHLDDALETYLMNFLFHGKMNSFEPKSYLSKTGVTLIRPMIYVEEKSIIRYVEREDLPVIFNPCPVDKQTKREEIKELVTNLSKTYPDIRQKFIMGIEQGTAADFWTKSHI</sequence>
<organism evidence="3 4">
    <name type="scientific">Enterococcus alishanensis</name>
    <dbReference type="NCBI Taxonomy" id="1303817"/>
    <lineage>
        <taxon>Bacteria</taxon>
        <taxon>Bacillati</taxon>
        <taxon>Bacillota</taxon>
        <taxon>Bacilli</taxon>
        <taxon>Lactobacillales</taxon>
        <taxon>Enterococcaceae</taxon>
        <taxon>Enterococcus</taxon>
    </lineage>
</organism>
<evidence type="ECO:0000259" key="2">
    <source>
        <dbReference type="Pfam" id="PF01171"/>
    </source>
</evidence>
<dbReference type="Pfam" id="PF01171">
    <property type="entry name" value="ATP_bind_3"/>
    <property type="match status" value="1"/>
</dbReference>
<proteinExistence type="predicted"/>
<evidence type="ECO:0000313" key="4">
    <source>
        <dbReference type="Proteomes" id="UP000774130"/>
    </source>
</evidence>
<dbReference type="RefSeq" id="WP_218324472.1">
    <property type="nucleotide sequence ID" value="NZ_JAHUZB010000001.1"/>
</dbReference>
<keyword evidence="1" id="KW-0808">Transferase</keyword>
<protein>
    <submittedName>
        <fullName evidence="3">tRNA 2-thiocytidine(32) synthetase TtcA</fullName>
    </submittedName>
</protein>
<keyword evidence="4" id="KW-1185">Reference proteome</keyword>